<dbReference type="AlphaFoldDB" id="A0A059ADN0"/>
<dbReference type="SUPFAM" id="SSF52058">
    <property type="entry name" value="L domain-like"/>
    <property type="match status" value="2"/>
</dbReference>
<feature type="domain" description="TIR" evidence="5">
    <location>
        <begin position="7"/>
        <end position="169"/>
    </location>
</feature>
<evidence type="ECO:0000256" key="1">
    <source>
        <dbReference type="ARBA" id="ARBA00022614"/>
    </source>
</evidence>
<reference evidence="6" key="1">
    <citation type="submission" date="2013-07" db="EMBL/GenBank/DDBJ databases">
        <title>The genome of Eucalyptus grandis.</title>
        <authorList>
            <person name="Schmutz J."/>
            <person name="Hayes R."/>
            <person name="Myburg A."/>
            <person name="Tuskan G."/>
            <person name="Grattapaglia D."/>
            <person name="Rokhsar D.S."/>
        </authorList>
    </citation>
    <scope>NUCLEOTIDE SEQUENCE</scope>
    <source>
        <tissue evidence="6">Leaf extractions</tissue>
    </source>
</reference>
<dbReference type="GO" id="GO:0043531">
    <property type="term" value="F:ADP binding"/>
    <property type="evidence" value="ECO:0007669"/>
    <property type="project" value="InterPro"/>
</dbReference>
<dbReference type="InParanoid" id="A0A059ADN0"/>
<dbReference type="Gene3D" id="1.10.8.430">
    <property type="entry name" value="Helical domain of apoptotic protease-activating factors"/>
    <property type="match status" value="1"/>
</dbReference>
<dbReference type="Pfam" id="PF01582">
    <property type="entry name" value="TIR"/>
    <property type="match status" value="1"/>
</dbReference>
<dbReference type="Gene3D" id="3.40.50.10140">
    <property type="entry name" value="Toll/interleukin-1 receptor homology (TIR) domain"/>
    <property type="match status" value="1"/>
</dbReference>
<dbReference type="InterPro" id="IPR044974">
    <property type="entry name" value="Disease_R_plants"/>
</dbReference>
<name>A0A059ADN0_EUCGR</name>
<dbReference type="EMBL" id="KK198762">
    <property type="protein sequence ID" value="KCW51844.1"/>
    <property type="molecule type" value="Genomic_DNA"/>
</dbReference>
<dbReference type="InterPro" id="IPR027417">
    <property type="entry name" value="P-loop_NTPase"/>
</dbReference>
<keyword evidence="3" id="KW-0611">Plant defense</keyword>
<dbReference type="InterPro" id="IPR058192">
    <property type="entry name" value="WHD_ROQ1-like"/>
</dbReference>
<dbReference type="Gramene" id="KCW51844">
    <property type="protein sequence ID" value="KCW51844"/>
    <property type="gene ID" value="EUGRSUZ_J01295"/>
</dbReference>
<dbReference type="GO" id="GO:0006952">
    <property type="term" value="P:defense response"/>
    <property type="evidence" value="ECO:0007669"/>
    <property type="project" value="UniProtKB-KW"/>
</dbReference>
<dbReference type="InterPro" id="IPR032675">
    <property type="entry name" value="LRR_dom_sf"/>
</dbReference>
<dbReference type="InterPro" id="IPR036390">
    <property type="entry name" value="WH_DNA-bd_sf"/>
</dbReference>
<evidence type="ECO:0000256" key="4">
    <source>
        <dbReference type="ARBA" id="ARBA00023027"/>
    </source>
</evidence>
<dbReference type="Gene3D" id="3.80.10.10">
    <property type="entry name" value="Ribonuclease Inhibitor"/>
    <property type="match status" value="4"/>
</dbReference>
<dbReference type="SUPFAM" id="SSF52200">
    <property type="entry name" value="Toll/Interleukin receptor TIR domain"/>
    <property type="match status" value="1"/>
</dbReference>
<dbReference type="InterPro" id="IPR035897">
    <property type="entry name" value="Toll_tir_struct_dom_sf"/>
</dbReference>
<dbReference type="SMART" id="SM00255">
    <property type="entry name" value="TIR"/>
    <property type="match status" value="1"/>
</dbReference>
<keyword evidence="1" id="KW-0433">Leucine-rich repeat</keyword>
<keyword evidence="2" id="KW-0677">Repeat</keyword>
<dbReference type="InterPro" id="IPR042197">
    <property type="entry name" value="Apaf_helical"/>
</dbReference>
<dbReference type="SUPFAM" id="SSF52540">
    <property type="entry name" value="P-loop containing nucleoside triphosphate hydrolases"/>
    <property type="match status" value="1"/>
</dbReference>
<dbReference type="GO" id="GO:0007165">
    <property type="term" value="P:signal transduction"/>
    <property type="evidence" value="ECO:0007669"/>
    <property type="project" value="InterPro"/>
</dbReference>
<dbReference type="PANTHER" id="PTHR11017">
    <property type="entry name" value="LEUCINE-RICH REPEAT-CONTAINING PROTEIN"/>
    <property type="match status" value="1"/>
</dbReference>
<dbReference type="FunFam" id="3.40.50.10140:FF:000007">
    <property type="entry name" value="Disease resistance protein (TIR-NBS-LRR class)"/>
    <property type="match status" value="1"/>
</dbReference>
<dbReference type="PROSITE" id="PS50104">
    <property type="entry name" value="TIR"/>
    <property type="match status" value="1"/>
</dbReference>
<sequence length="1265" mass="145797">MEKPMEPCYEVFLSFRGPDTRHDITDILYHSLIDAGIRAYRDDEELRIGEEIGPELLQAIKQSKILIPIFSKQYAASKWCLMELVQMVECKEKWGQKIMPIFFDIEPSEVRNQTTTYGKAIQSYIDKQLYTNETIENWKAALKKVGELKGWELKERGKGEFTREVVQKVLIELKKNYLAVSDFLVEMDDHVDRIMELIGEYSAQTKIVGIHGMGGVGKTTLAKIVYNKLLSHSTKHYNLSNFLEKMDDQVDRIMEVIGERTTNSSICCSLSNIRDTKIESLQNQLISDVLGKKRQTINDINEGKRVIKDLLSSKKVILLLDDVDQKTKLDALVGMGKCWFGSGSKVIITTRNKEVLKNVELKHELTGMDFDHSLQLFSRHAFRSDHPPAEYVPLSKKAVKVCGHLPLALEIVGSFLAGKDRKFWETTLEKLEIIPDENVEEKLNISINALQPHAKEIFLDICCFFIGFDVKIVSHMWKSCGFLPDYYLDVLQQMSLIKITNCDRLWMHDLLRDIGRHFICRIGTFRPKKQSRVWDHEQANGILIEKRGTENIEAVCLKFDHQSRHFYKKEEFASLSNLRFLQVDCGDLDMKNVQHFSLTNWFQRNLSNLPKLRYLSWHKFVQHCPSTKQFQKNPLVLPNLRYLSWHEFPIFFQLTSFSLMKIVILDLSHSQITNDWEGWNHLKMAKNLKVLNLTKCSNLRKTPNVSTHENLEQLILQGCKELVQVDRSIGKLKQLVFLNLEGCSKLQRLPDEMEGLEALTELLLDMTSITKIPKWKGMKKLETLSASSCGLLSKCNLVGCSTSLLYLCLSGTRISELSIGNFGSLIELNLSRSSIRELPNLIETMKNLRVLRISGTILEKLPSTLGMLEKLEEIEAYDCRYLRGEIPSEIGRLSFLRILRLTKTGISDIPKLPESMTNLYLSHNQQMRCPDLSNLSNLRYLTLDLKYRIPSHLAPSLNWIGGLRKLESLSLCCHSLVTLPSDFNLLLKLRKLELFVNNLECLPKLPQNLSYFHFVGCGLMEKSINLSYLEKLSGLHIYNCRQLMEIQGLQHLKNLRGLRLVRLLSLAKLLDLTGLKKLQGLHIEDCPKVVEVRGQLESLDILYLNHCETLEKLPNPLTFKHIKVLMINGCWKLKEIQGLKYSENLIFLQVRDLPILEKLPDLTNANELKRLELGDCPNLIEIRGRLESLERLLIKSCGSLRKFPEPSSFKKLEKMAIAECERLEEILKSEEYRDLKKVRIPLARFEMSLDYLISAVGIIYSRWRV</sequence>
<organism evidence="6">
    <name type="scientific">Eucalyptus grandis</name>
    <name type="common">Flooded gum</name>
    <dbReference type="NCBI Taxonomy" id="71139"/>
    <lineage>
        <taxon>Eukaryota</taxon>
        <taxon>Viridiplantae</taxon>
        <taxon>Streptophyta</taxon>
        <taxon>Embryophyta</taxon>
        <taxon>Tracheophyta</taxon>
        <taxon>Spermatophyta</taxon>
        <taxon>Magnoliopsida</taxon>
        <taxon>eudicotyledons</taxon>
        <taxon>Gunneridae</taxon>
        <taxon>Pentapetalae</taxon>
        <taxon>rosids</taxon>
        <taxon>malvids</taxon>
        <taxon>Myrtales</taxon>
        <taxon>Myrtaceae</taxon>
        <taxon>Myrtoideae</taxon>
        <taxon>Eucalypteae</taxon>
        <taxon>Eucalyptus</taxon>
    </lineage>
</organism>
<evidence type="ECO:0000259" key="5">
    <source>
        <dbReference type="PROSITE" id="PS50104"/>
    </source>
</evidence>
<protein>
    <recommendedName>
        <fullName evidence="5">TIR domain-containing protein</fullName>
    </recommendedName>
</protein>
<evidence type="ECO:0000256" key="3">
    <source>
        <dbReference type="ARBA" id="ARBA00022821"/>
    </source>
</evidence>
<dbReference type="Pfam" id="PF23282">
    <property type="entry name" value="WHD_ROQ1"/>
    <property type="match status" value="1"/>
</dbReference>
<dbReference type="SUPFAM" id="SSF46785">
    <property type="entry name" value="Winged helix' DNA-binding domain"/>
    <property type="match status" value="1"/>
</dbReference>
<accession>A0A059ADN0</accession>
<proteinExistence type="predicted"/>
<dbReference type="Gene3D" id="3.40.50.300">
    <property type="entry name" value="P-loop containing nucleotide triphosphate hydrolases"/>
    <property type="match status" value="1"/>
</dbReference>
<dbReference type="PANTHER" id="PTHR11017:SF570">
    <property type="entry name" value="DISEASE RESISTANCE PROTEIN (TIR-NBS CLASS)-RELATED"/>
    <property type="match status" value="1"/>
</dbReference>
<keyword evidence="4" id="KW-0520">NAD</keyword>
<dbReference type="InterPro" id="IPR000157">
    <property type="entry name" value="TIR_dom"/>
</dbReference>
<evidence type="ECO:0000256" key="2">
    <source>
        <dbReference type="ARBA" id="ARBA00022737"/>
    </source>
</evidence>
<dbReference type="InterPro" id="IPR002182">
    <property type="entry name" value="NB-ARC"/>
</dbReference>
<gene>
    <name evidence="6" type="ORF">EUGRSUZ_J01295</name>
</gene>
<dbReference type="Pfam" id="PF00931">
    <property type="entry name" value="NB-ARC"/>
    <property type="match status" value="1"/>
</dbReference>
<dbReference type="PRINTS" id="PR00364">
    <property type="entry name" value="DISEASERSIST"/>
</dbReference>
<evidence type="ECO:0000313" key="6">
    <source>
        <dbReference type="EMBL" id="KCW51844.1"/>
    </source>
</evidence>